<sequence length="147" mass="15686">MTPQALQDYFHSHIPLSSAMAVAVQAATPQVVRLAAPLAPNANHHGTVFGGSASAVAVLSAWGLLHVSLADANIDADLVVQKSSMSYEQPITGEFTAEAAAPAPEKWQRFVAMLLKYKRARVNIQSVLKCNGQKVGEFEGDFVATLR</sequence>
<dbReference type="Pfam" id="PF09500">
    <property type="entry name" value="YiiD_C"/>
    <property type="match status" value="1"/>
</dbReference>
<evidence type="ECO:0000259" key="1">
    <source>
        <dbReference type="Pfam" id="PF09500"/>
    </source>
</evidence>
<dbReference type="InterPro" id="IPR029069">
    <property type="entry name" value="HotDog_dom_sf"/>
</dbReference>
<evidence type="ECO:0000313" key="2">
    <source>
        <dbReference type="EMBL" id="OIR01639.1"/>
    </source>
</evidence>
<dbReference type="EMBL" id="MLJW01000082">
    <property type="protein sequence ID" value="OIR01639.1"/>
    <property type="molecule type" value="Genomic_DNA"/>
</dbReference>
<feature type="domain" description="Thioesterase putative" evidence="1">
    <location>
        <begin position="4"/>
        <end position="144"/>
    </location>
</feature>
<organism evidence="2">
    <name type="scientific">mine drainage metagenome</name>
    <dbReference type="NCBI Taxonomy" id="410659"/>
    <lineage>
        <taxon>unclassified sequences</taxon>
        <taxon>metagenomes</taxon>
        <taxon>ecological metagenomes</taxon>
    </lineage>
</organism>
<dbReference type="Gene3D" id="3.10.129.10">
    <property type="entry name" value="Hotdog Thioesterase"/>
    <property type="match status" value="1"/>
</dbReference>
<accession>A0A1J5S0B6</accession>
<dbReference type="AlphaFoldDB" id="A0A1J5S0B6"/>
<dbReference type="InterPro" id="IPR012660">
    <property type="entry name" value="YiiD_C"/>
</dbReference>
<gene>
    <name evidence="2" type="ORF">GALL_163500</name>
</gene>
<dbReference type="SUPFAM" id="SSF54637">
    <property type="entry name" value="Thioesterase/thiol ester dehydrase-isomerase"/>
    <property type="match status" value="1"/>
</dbReference>
<dbReference type="NCBIfam" id="TIGR02447">
    <property type="entry name" value="yiiD_Cterm"/>
    <property type="match status" value="1"/>
</dbReference>
<name>A0A1J5S0B6_9ZZZZ</name>
<reference evidence="2" key="1">
    <citation type="submission" date="2016-10" db="EMBL/GenBank/DDBJ databases">
        <title>Sequence of Gallionella enrichment culture.</title>
        <authorList>
            <person name="Poehlein A."/>
            <person name="Muehling M."/>
            <person name="Daniel R."/>
        </authorList>
    </citation>
    <scope>NUCLEOTIDE SEQUENCE</scope>
</reference>
<comment type="caution">
    <text evidence="2">The sequence shown here is derived from an EMBL/GenBank/DDBJ whole genome shotgun (WGS) entry which is preliminary data.</text>
</comment>
<protein>
    <submittedName>
        <fullName evidence="2">Putative thioesterase</fullName>
    </submittedName>
</protein>
<proteinExistence type="predicted"/>